<evidence type="ECO:0000256" key="5">
    <source>
        <dbReference type="ARBA" id="ARBA00022741"/>
    </source>
</evidence>
<keyword evidence="8" id="KW-0175">Coiled coil</keyword>
<dbReference type="STRING" id="744872.Spica_0074"/>
<evidence type="ECO:0000256" key="1">
    <source>
        <dbReference type="ARBA" id="ARBA00000085"/>
    </source>
</evidence>
<dbReference type="RefSeq" id="WP_013967559.1">
    <property type="nucleotide sequence ID" value="NC_015732.1"/>
</dbReference>
<dbReference type="InterPro" id="IPR003594">
    <property type="entry name" value="HATPase_dom"/>
</dbReference>
<dbReference type="InterPro" id="IPR005467">
    <property type="entry name" value="His_kinase_dom"/>
</dbReference>
<dbReference type="SUPFAM" id="SSF55874">
    <property type="entry name" value="ATPase domain of HSP90 chaperone/DNA topoisomerase II/histidine kinase"/>
    <property type="match status" value="1"/>
</dbReference>
<name>F8EY87_GRAC1</name>
<keyword evidence="6 10" id="KW-0418">Kinase</keyword>
<feature type="coiled-coil region" evidence="8">
    <location>
        <begin position="29"/>
        <end position="56"/>
    </location>
</feature>
<sequence>MPDFSDSEYDEIREKIIGMGERSARKSYYPELQKRIKELEEKQQTLMELVRTLEEQGTLLENTILEKDLAIRELHHRIKNNFQIIQSIMGLGINSIRNPEYREDFLKTKGRIDILARIYIIQLEKEQFSEIALAELIQNVIDYIKYNRNNKSYNIKFDILLNKIEALKQEPMIDIDKALYFSLLINEVLMNCIDFGISDEHPEIRVRLAQFGFTISVSIEDDGPGIQPEDLQKETVGISLIRALSQQIHAVWQYTKGKNGGSYFSLSLKRDH</sequence>
<evidence type="ECO:0000256" key="6">
    <source>
        <dbReference type="ARBA" id="ARBA00022777"/>
    </source>
</evidence>
<comment type="catalytic activity">
    <reaction evidence="1">
        <text>ATP + protein L-histidine = ADP + protein N-phospho-L-histidine.</text>
        <dbReference type="EC" id="2.7.13.3"/>
    </reaction>
</comment>
<dbReference type="EMBL" id="CP002868">
    <property type="protein sequence ID" value="AEJ18246.1"/>
    <property type="molecule type" value="Genomic_DNA"/>
</dbReference>
<reference evidence="11" key="1">
    <citation type="journal article" date="2013" name="Stand. Genomic Sci.">
        <title>Genome sequence of the thermophilic fresh-water bacterium Spirochaeta caldaria type strain (H1(T)), reclassification of Spirochaeta caldaria, Spirochaeta stenostrepta, and Spirochaeta zuelzerae in the genus Treponema as Treponema caldaria comb. nov., Treponema stenostrepta comb. nov., and Treponema zuelzerae comb. nov., and emendation of the genus Treponema.</title>
        <authorList>
            <person name="Abt B."/>
            <person name="Goker M."/>
            <person name="Scheuner C."/>
            <person name="Han C."/>
            <person name="Lu M."/>
            <person name="Misra M."/>
            <person name="Lapidus A."/>
            <person name="Nolan M."/>
            <person name="Lucas S."/>
            <person name="Hammon N."/>
            <person name="Deshpande S."/>
            <person name="Cheng J.F."/>
            <person name="Tapia R."/>
            <person name="Goodwin L.A."/>
            <person name="Pitluck S."/>
            <person name="Liolios K."/>
            <person name="Pagani I."/>
            <person name="Ivanova N."/>
            <person name="Mavromatis K."/>
            <person name="Mikhailova N."/>
            <person name="Huntemann M."/>
            <person name="Pati A."/>
            <person name="Chen A."/>
            <person name="Palaniappan K."/>
            <person name="Land M."/>
            <person name="Hauser L."/>
            <person name="Jeffries C.D."/>
            <person name="Rohde M."/>
            <person name="Spring S."/>
            <person name="Gronow S."/>
            <person name="Detter J.C."/>
            <person name="Bristow J."/>
            <person name="Eisen J.A."/>
            <person name="Markowitz V."/>
            <person name="Hugenholtz P."/>
            <person name="Kyrpides N.C."/>
            <person name="Woyke T."/>
            <person name="Klenk H.P."/>
        </authorList>
    </citation>
    <scope>NUCLEOTIDE SEQUENCE</scope>
    <source>
        <strain evidence="11">ATCC 51460 / DSM 7334 / H1</strain>
    </source>
</reference>
<dbReference type="Gene3D" id="3.30.565.10">
    <property type="entry name" value="Histidine kinase-like ATPase, C-terminal domain"/>
    <property type="match status" value="1"/>
</dbReference>
<dbReference type="PANTHER" id="PTHR41523">
    <property type="entry name" value="TWO-COMPONENT SYSTEM SENSOR PROTEIN"/>
    <property type="match status" value="1"/>
</dbReference>
<dbReference type="GO" id="GO:0005524">
    <property type="term" value="F:ATP binding"/>
    <property type="evidence" value="ECO:0007669"/>
    <property type="project" value="UniProtKB-KW"/>
</dbReference>
<organism evidence="10 11">
    <name type="scientific">Gracilinema caldarium (strain ATCC 51460 / DSM 7334 / H1)</name>
    <name type="common">Treponema caldarium</name>
    <dbReference type="NCBI Taxonomy" id="744872"/>
    <lineage>
        <taxon>Bacteria</taxon>
        <taxon>Pseudomonadati</taxon>
        <taxon>Spirochaetota</taxon>
        <taxon>Spirochaetia</taxon>
        <taxon>Spirochaetales</taxon>
        <taxon>Breznakiellaceae</taxon>
        <taxon>Gracilinema</taxon>
    </lineage>
</organism>
<gene>
    <name evidence="10" type="ordered locus">Spica_0074</name>
</gene>
<dbReference type="HOGENOM" id="CLU_1022850_0_0_12"/>
<keyword evidence="3" id="KW-0597">Phosphoprotein</keyword>
<evidence type="ECO:0000256" key="4">
    <source>
        <dbReference type="ARBA" id="ARBA00022679"/>
    </source>
</evidence>
<protein>
    <recommendedName>
        <fullName evidence="2">histidine kinase</fullName>
        <ecNumber evidence="2">2.7.13.3</ecNumber>
    </recommendedName>
</protein>
<dbReference type="InterPro" id="IPR036890">
    <property type="entry name" value="HATPase_C_sf"/>
</dbReference>
<evidence type="ECO:0000256" key="2">
    <source>
        <dbReference type="ARBA" id="ARBA00012438"/>
    </source>
</evidence>
<dbReference type="KEGG" id="scd:Spica_0074"/>
<evidence type="ECO:0000256" key="8">
    <source>
        <dbReference type="SAM" id="Coils"/>
    </source>
</evidence>
<evidence type="ECO:0000313" key="10">
    <source>
        <dbReference type="EMBL" id="AEJ18246.1"/>
    </source>
</evidence>
<accession>F8EY87</accession>
<evidence type="ECO:0000259" key="9">
    <source>
        <dbReference type="PROSITE" id="PS50109"/>
    </source>
</evidence>
<dbReference type="OrthoDB" id="9767435at2"/>
<dbReference type="Pfam" id="PF07568">
    <property type="entry name" value="HisKA_2"/>
    <property type="match status" value="1"/>
</dbReference>
<dbReference type="Pfam" id="PF02518">
    <property type="entry name" value="HATPase_c"/>
    <property type="match status" value="1"/>
</dbReference>
<dbReference type="SMART" id="SM00387">
    <property type="entry name" value="HATPase_c"/>
    <property type="match status" value="1"/>
</dbReference>
<dbReference type="InterPro" id="IPR011495">
    <property type="entry name" value="Sig_transdc_His_kin_sub2_dim/P"/>
</dbReference>
<proteinExistence type="predicted"/>
<keyword evidence="7" id="KW-0067">ATP-binding</keyword>
<dbReference type="PROSITE" id="PS50109">
    <property type="entry name" value="HIS_KIN"/>
    <property type="match status" value="1"/>
</dbReference>
<dbReference type="EC" id="2.7.13.3" evidence="2"/>
<evidence type="ECO:0000256" key="7">
    <source>
        <dbReference type="ARBA" id="ARBA00022840"/>
    </source>
</evidence>
<dbReference type="GO" id="GO:0004673">
    <property type="term" value="F:protein histidine kinase activity"/>
    <property type="evidence" value="ECO:0007669"/>
    <property type="project" value="UniProtKB-EC"/>
</dbReference>
<dbReference type="AlphaFoldDB" id="F8EY87"/>
<dbReference type="Proteomes" id="UP000000503">
    <property type="component" value="Chromosome"/>
</dbReference>
<keyword evidence="5" id="KW-0547">Nucleotide-binding</keyword>
<dbReference type="eggNOG" id="COG3920">
    <property type="taxonomic scope" value="Bacteria"/>
</dbReference>
<keyword evidence="4" id="KW-0808">Transferase</keyword>
<dbReference type="PANTHER" id="PTHR41523:SF8">
    <property type="entry name" value="ETHYLENE RESPONSE SENSOR PROTEIN"/>
    <property type="match status" value="1"/>
</dbReference>
<keyword evidence="11" id="KW-1185">Reference proteome</keyword>
<evidence type="ECO:0000313" key="11">
    <source>
        <dbReference type="Proteomes" id="UP000000503"/>
    </source>
</evidence>
<evidence type="ECO:0000256" key="3">
    <source>
        <dbReference type="ARBA" id="ARBA00022553"/>
    </source>
</evidence>
<feature type="domain" description="Histidine kinase" evidence="9">
    <location>
        <begin position="73"/>
        <end position="272"/>
    </location>
</feature>